<protein>
    <submittedName>
        <fullName evidence="3">Uncharacterized protein</fullName>
    </submittedName>
</protein>
<feature type="signal peptide" evidence="2">
    <location>
        <begin position="1"/>
        <end position="22"/>
    </location>
</feature>
<dbReference type="AlphaFoldDB" id="A0AAU1I9A1"/>
<accession>A0AAU1I9A1</accession>
<organism evidence="3">
    <name type="scientific">Streptomyces sp. NBC_00180</name>
    <dbReference type="NCBI Taxonomy" id="2903632"/>
    <lineage>
        <taxon>Bacteria</taxon>
        <taxon>Bacillati</taxon>
        <taxon>Actinomycetota</taxon>
        <taxon>Actinomycetes</taxon>
        <taxon>Kitasatosporales</taxon>
        <taxon>Streptomycetaceae</taxon>
        <taxon>Streptomyces</taxon>
    </lineage>
</organism>
<reference evidence="3" key="1">
    <citation type="submission" date="2022-10" db="EMBL/GenBank/DDBJ databases">
        <title>The complete genomes of actinobacterial strains from the NBC collection.</title>
        <authorList>
            <person name="Joergensen T.S."/>
            <person name="Alvarez Arevalo M."/>
            <person name="Sterndorff E.B."/>
            <person name="Faurdal D."/>
            <person name="Vuksanovic O."/>
            <person name="Mourched A.-S."/>
            <person name="Charusanti P."/>
            <person name="Shaw S."/>
            <person name="Blin K."/>
            <person name="Weber T."/>
        </authorList>
    </citation>
    <scope>NUCLEOTIDE SEQUENCE</scope>
    <source>
        <strain evidence="3">NBC 00180</strain>
    </source>
</reference>
<sequence>MTHRKARLIALTTATLSFGAVAAGTASAETPTFCGDMYVCLENGTVFGGPEETYPETPSESQITAQQIVEDCAVDRQADAPGVSCGFYPYGEPEVVGFGKWEPLTSDYTNCYGGGGDLNNIEWSDHNEYTTSNSVTVGASVEIGLSELVQVSIDTNFQHTWGSSTGTTQSFTAFVPKGYKAHLQHRYQRQQVTGVLWIDYEHTGTGPMEGHGHHYWAITDFTATSPVKGSSDATVKDQVSLAKPRPVQAGDCTD</sequence>
<evidence type="ECO:0000256" key="2">
    <source>
        <dbReference type="SAM" id="SignalP"/>
    </source>
</evidence>
<feature type="region of interest" description="Disordered" evidence="1">
    <location>
        <begin position="226"/>
        <end position="254"/>
    </location>
</feature>
<dbReference type="SUPFAM" id="SSF56973">
    <property type="entry name" value="Aerolisin/ETX pore-forming domain"/>
    <property type="match status" value="1"/>
</dbReference>
<proteinExistence type="predicted"/>
<evidence type="ECO:0000256" key="1">
    <source>
        <dbReference type="SAM" id="MobiDB-lite"/>
    </source>
</evidence>
<keyword evidence="2" id="KW-0732">Signal</keyword>
<gene>
    <name evidence="3" type="ORF">OG477_43440</name>
</gene>
<feature type="chain" id="PRO_5043479832" evidence="2">
    <location>
        <begin position="23"/>
        <end position="254"/>
    </location>
</feature>
<dbReference type="EMBL" id="CP108140">
    <property type="protein sequence ID" value="WTP91657.1"/>
    <property type="molecule type" value="Genomic_DNA"/>
</dbReference>
<evidence type="ECO:0000313" key="3">
    <source>
        <dbReference type="EMBL" id="WTP91657.1"/>
    </source>
</evidence>
<name>A0AAU1I9A1_9ACTN</name>